<feature type="region of interest" description="Disordered" evidence="1">
    <location>
        <begin position="1"/>
        <end position="207"/>
    </location>
</feature>
<reference evidence="2" key="1">
    <citation type="submission" date="2016-04" db="EMBL/GenBank/DDBJ databases">
        <authorList>
            <person name="Evans L.H."/>
            <person name="Alamgir A."/>
            <person name="Owens N."/>
            <person name="Weber N.D."/>
            <person name="Virtaneva K."/>
            <person name="Barbian K."/>
            <person name="Babar A."/>
            <person name="Rosenke K."/>
        </authorList>
    </citation>
    <scope>NUCLEOTIDE SEQUENCE [LARGE SCALE GENOMIC DNA]</scope>
    <source>
        <strain evidence="2">CBS 101.48</strain>
    </source>
</reference>
<dbReference type="EMBL" id="LT554074">
    <property type="protein sequence ID" value="SAM03240.1"/>
    <property type="molecule type" value="Genomic_DNA"/>
</dbReference>
<accession>A0A163L0R8</accession>
<keyword evidence="3" id="KW-1185">Reference proteome</keyword>
<feature type="compositionally biased region" description="Basic and acidic residues" evidence="1">
    <location>
        <begin position="80"/>
        <end position="91"/>
    </location>
</feature>
<dbReference type="OrthoDB" id="2279977at2759"/>
<dbReference type="InParanoid" id="A0A163L0R8"/>
<feature type="compositionally biased region" description="Polar residues" evidence="1">
    <location>
        <begin position="273"/>
        <end position="282"/>
    </location>
</feature>
<feature type="compositionally biased region" description="Basic and acidic residues" evidence="1">
    <location>
        <begin position="107"/>
        <end position="119"/>
    </location>
</feature>
<dbReference type="Proteomes" id="UP000078561">
    <property type="component" value="Unassembled WGS sequence"/>
</dbReference>
<feature type="compositionally biased region" description="Polar residues" evidence="1">
    <location>
        <begin position="144"/>
        <end position="155"/>
    </location>
</feature>
<dbReference type="AlphaFoldDB" id="A0A163L0R8"/>
<evidence type="ECO:0000313" key="2">
    <source>
        <dbReference type="EMBL" id="SAM03240.1"/>
    </source>
</evidence>
<proteinExistence type="predicted"/>
<feature type="compositionally biased region" description="Low complexity" evidence="1">
    <location>
        <begin position="291"/>
        <end position="322"/>
    </location>
</feature>
<name>A0A163L0R8_ABSGL</name>
<gene>
    <name evidence="2" type="primary">ABSGL_09058.1 scaffold 10677</name>
</gene>
<feature type="region of interest" description="Disordered" evidence="1">
    <location>
        <begin position="273"/>
        <end position="322"/>
    </location>
</feature>
<feature type="compositionally biased region" description="Polar residues" evidence="1">
    <location>
        <begin position="7"/>
        <end position="20"/>
    </location>
</feature>
<organism evidence="2">
    <name type="scientific">Absidia glauca</name>
    <name type="common">Pin mould</name>
    <dbReference type="NCBI Taxonomy" id="4829"/>
    <lineage>
        <taxon>Eukaryota</taxon>
        <taxon>Fungi</taxon>
        <taxon>Fungi incertae sedis</taxon>
        <taxon>Mucoromycota</taxon>
        <taxon>Mucoromycotina</taxon>
        <taxon>Mucoromycetes</taxon>
        <taxon>Mucorales</taxon>
        <taxon>Cunninghamellaceae</taxon>
        <taxon>Absidia</taxon>
    </lineage>
</organism>
<evidence type="ECO:0000256" key="1">
    <source>
        <dbReference type="SAM" id="MobiDB-lite"/>
    </source>
</evidence>
<feature type="compositionally biased region" description="Low complexity" evidence="1">
    <location>
        <begin position="58"/>
        <end position="72"/>
    </location>
</feature>
<protein>
    <submittedName>
        <fullName evidence="2">Uncharacterized protein</fullName>
    </submittedName>
</protein>
<sequence length="322" mass="36524">MTHSHHTFASTKGKQSQQEGNRPAPEYMDINTDDAEAGSILMSLSQHPKKVMTSATKPIPSSNSPASSRIASTMSIRNLLGEDDKRPEPASRKQSILNDDAPVYPRARQEGTMHRHPEVIPEASSPPSGYSLERRQPYGMYHAQPSSLPPSTHMRSTGIAAHGPSESYDWQQRPAAYHQQQRPIKHLPPPHRHDPPPSYAQQSYHSMKKNPKIRRNALHAYISYMTYSDLMRTRVNLTSQQPPVIKQHIPTSITDHHQPPLTAFLKQYVEPPSFQQSVTTPTTPRPKQAFPPQQQMYYPHPPTQQHYYPSHPSSYSPVQKRH</sequence>
<evidence type="ECO:0000313" key="3">
    <source>
        <dbReference type="Proteomes" id="UP000078561"/>
    </source>
</evidence>